<evidence type="ECO:0000313" key="4">
    <source>
        <dbReference type="EMBL" id="WPU91390.1"/>
    </source>
</evidence>
<reference evidence="4 5" key="1">
    <citation type="submission" date="2023-11" db="EMBL/GenBank/DDBJ databases">
        <title>Analysis of the Genomes of Mucilaginibacter gossypii cycad 4 and M. sabulilitoris SNA2: microbes with the potential for plant growth promotion.</title>
        <authorList>
            <person name="Hirsch A.M."/>
            <person name="Humm E."/>
            <person name="Rubbi M."/>
            <person name="Del Vecchio G."/>
            <person name="Ha S.M."/>
            <person name="Pellegrini M."/>
            <person name="Gunsalus R.P."/>
        </authorList>
    </citation>
    <scope>NUCLEOTIDE SEQUENCE [LARGE SCALE GENOMIC DNA]</scope>
    <source>
        <strain evidence="4 5">SNA2</strain>
    </source>
</reference>
<dbReference type="RefSeq" id="WP_321560556.1">
    <property type="nucleotide sequence ID" value="NZ_CP139558.1"/>
</dbReference>
<dbReference type="Proteomes" id="UP001324380">
    <property type="component" value="Chromosome"/>
</dbReference>
<dbReference type="InterPro" id="IPR011006">
    <property type="entry name" value="CheY-like_superfamily"/>
</dbReference>
<feature type="modified residue" description="4-aspartylphosphate" evidence="1">
    <location>
        <position position="55"/>
    </location>
</feature>
<feature type="domain" description="Response regulatory" evidence="2">
    <location>
        <begin position="4"/>
        <end position="120"/>
    </location>
</feature>
<evidence type="ECO:0000259" key="2">
    <source>
        <dbReference type="PROSITE" id="PS50110"/>
    </source>
</evidence>
<organism evidence="4 5">
    <name type="scientific">Mucilaginibacter sabulilitoris</name>
    <dbReference type="NCBI Taxonomy" id="1173583"/>
    <lineage>
        <taxon>Bacteria</taxon>
        <taxon>Pseudomonadati</taxon>
        <taxon>Bacteroidota</taxon>
        <taxon>Sphingobacteriia</taxon>
        <taxon>Sphingobacteriales</taxon>
        <taxon>Sphingobacteriaceae</taxon>
        <taxon>Mucilaginibacter</taxon>
    </lineage>
</organism>
<dbReference type="InterPro" id="IPR001789">
    <property type="entry name" value="Sig_transdc_resp-reg_receiver"/>
</dbReference>
<accession>A0ABZ0TJM6</accession>
<dbReference type="Gene3D" id="2.40.50.1020">
    <property type="entry name" value="LytTr DNA-binding domain"/>
    <property type="match status" value="1"/>
</dbReference>
<dbReference type="PANTHER" id="PTHR37299">
    <property type="entry name" value="TRANSCRIPTIONAL REGULATOR-RELATED"/>
    <property type="match status" value="1"/>
</dbReference>
<dbReference type="InterPro" id="IPR007492">
    <property type="entry name" value="LytTR_DNA-bd_dom"/>
</dbReference>
<keyword evidence="5" id="KW-1185">Reference proteome</keyword>
<protein>
    <submittedName>
        <fullName evidence="4">LytTR family DNA-binding domain-containing protein</fullName>
    </submittedName>
</protein>
<gene>
    <name evidence="4" type="ORF">SNE25_18900</name>
</gene>
<dbReference type="GO" id="GO:0003677">
    <property type="term" value="F:DNA binding"/>
    <property type="evidence" value="ECO:0007669"/>
    <property type="project" value="UniProtKB-KW"/>
</dbReference>
<name>A0ABZ0TJM6_9SPHI</name>
<dbReference type="SMART" id="SM00448">
    <property type="entry name" value="REC"/>
    <property type="match status" value="1"/>
</dbReference>
<evidence type="ECO:0000256" key="1">
    <source>
        <dbReference type="PROSITE-ProRule" id="PRU00169"/>
    </source>
</evidence>
<dbReference type="EMBL" id="CP139558">
    <property type="protein sequence ID" value="WPU91390.1"/>
    <property type="molecule type" value="Genomic_DNA"/>
</dbReference>
<evidence type="ECO:0000313" key="5">
    <source>
        <dbReference type="Proteomes" id="UP001324380"/>
    </source>
</evidence>
<dbReference type="PROSITE" id="PS50930">
    <property type="entry name" value="HTH_LYTTR"/>
    <property type="match status" value="1"/>
</dbReference>
<sequence length="244" mass="27958">MPIDCMIVDDDEMVLSHLRSLVVQTPFLNLLSFHTNPADALIAIENNSLKLVFLDINMPGLSGIELARIINNRKGPEAPRIIFTTGFEHFALEGYKVNALDYLLKPIDYEAFIKAAYKAKADIESHVKQAPGATGYTENDFIFLRVEYELVKVYLKNILYFEGFKDYVKVYVANSDNYIKSLTTMKSLEEKLTANSFMRVHRSFIVSLDKIDTITKNTVRVGKTLIPVSDQYKESFKKFTDKWF</sequence>
<dbReference type="SUPFAM" id="SSF52172">
    <property type="entry name" value="CheY-like"/>
    <property type="match status" value="1"/>
</dbReference>
<dbReference type="Pfam" id="PF00072">
    <property type="entry name" value="Response_reg"/>
    <property type="match status" value="1"/>
</dbReference>
<keyword evidence="4" id="KW-0238">DNA-binding</keyword>
<dbReference type="PANTHER" id="PTHR37299:SF1">
    <property type="entry name" value="STAGE 0 SPORULATION PROTEIN A HOMOLOG"/>
    <property type="match status" value="1"/>
</dbReference>
<dbReference type="Pfam" id="PF04397">
    <property type="entry name" value="LytTR"/>
    <property type="match status" value="1"/>
</dbReference>
<dbReference type="Gene3D" id="3.40.50.2300">
    <property type="match status" value="1"/>
</dbReference>
<evidence type="ECO:0000259" key="3">
    <source>
        <dbReference type="PROSITE" id="PS50930"/>
    </source>
</evidence>
<keyword evidence="1" id="KW-0597">Phosphoprotein</keyword>
<dbReference type="PROSITE" id="PS50110">
    <property type="entry name" value="RESPONSE_REGULATORY"/>
    <property type="match status" value="1"/>
</dbReference>
<proteinExistence type="predicted"/>
<feature type="domain" description="HTH LytTR-type" evidence="3">
    <location>
        <begin position="142"/>
        <end position="214"/>
    </location>
</feature>
<dbReference type="SMART" id="SM00850">
    <property type="entry name" value="LytTR"/>
    <property type="match status" value="1"/>
</dbReference>
<dbReference type="InterPro" id="IPR046947">
    <property type="entry name" value="LytR-like"/>
</dbReference>